<dbReference type="Proteomes" id="UP000446658">
    <property type="component" value="Unassembled WGS sequence"/>
</dbReference>
<keyword evidence="3" id="KW-1185">Reference proteome</keyword>
<dbReference type="RefSeq" id="WP_280954787.1">
    <property type="nucleotide sequence ID" value="NZ_WLYX01000001.1"/>
</dbReference>
<organism evidence="2 3">
    <name type="scientific">Paludibacterium denitrificans</name>
    <dbReference type="NCBI Taxonomy" id="2675226"/>
    <lineage>
        <taxon>Bacteria</taxon>
        <taxon>Pseudomonadati</taxon>
        <taxon>Pseudomonadota</taxon>
        <taxon>Betaproteobacteria</taxon>
        <taxon>Neisseriales</taxon>
        <taxon>Chromobacteriaceae</taxon>
        <taxon>Paludibacterium</taxon>
    </lineage>
</organism>
<dbReference type="InterPro" id="IPR001173">
    <property type="entry name" value="Glyco_trans_2-like"/>
</dbReference>
<dbReference type="AlphaFoldDB" id="A0A844GDQ0"/>
<reference evidence="2 3" key="1">
    <citation type="submission" date="2019-11" db="EMBL/GenBank/DDBJ databases">
        <title>Draft genome sequence of Paludibacterium sp. dN18-1.</title>
        <authorList>
            <person name="Im W.-T."/>
        </authorList>
    </citation>
    <scope>NUCLEOTIDE SEQUENCE [LARGE SCALE GENOMIC DNA]</scope>
    <source>
        <strain evidence="3">dN 18-1</strain>
    </source>
</reference>
<sequence>MSSPLVSILIPAYRSSWLDVALESALAQTHKNIEIIVGDDAPNDAVQQVLAHVSDPGIRYIRNPRRGQPWLESRHADSAGRGDYIKFLFDDDYLLPRSVEILLYACLEFDARLAFHNRHAVDSNGNLLASPTCIVGGGYAEIAPDVYFSQIIKNAHNPIGEPSNILIHTTTLRAMPFPFAIGGRRMRFLTDVALYTNFAASGHSLVGAAEFGSAFRQHSQQTSGRGYPGFSAGLYEWELLRRWAAENQLLSSGDYFFGEHQQMQLYQRFVGQYPELQGFIDLQGLPLQGHFMSNRFREALNLADCTIAIRMLAKS</sequence>
<gene>
    <name evidence="2" type="ORF">GKE73_05405</name>
</gene>
<comment type="caution">
    <text evidence="2">The sequence shown here is derived from an EMBL/GenBank/DDBJ whole genome shotgun (WGS) entry which is preliminary data.</text>
</comment>
<protein>
    <submittedName>
        <fullName evidence="2">Glycosyltransferase</fullName>
    </submittedName>
</protein>
<dbReference type="Gene3D" id="3.90.550.10">
    <property type="entry name" value="Spore Coat Polysaccharide Biosynthesis Protein SpsA, Chain A"/>
    <property type="match status" value="1"/>
</dbReference>
<proteinExistence type="predicted"/>
<name>A0A844GDQ0_9NEIS</name>
<evidence type="ECO:0000259" key="1">
    <source>
        <dbReference type="Pfam" id="PF00535"/>
    </source>
</evidence>
<dbReference type="SUPFAM" id="SSF53448">
    <property type="entry name" value="Nucleotide-diphospho-sugar transferases"/>
    <property type="match status" value="1"/>
</dbReference>
<evidence type="ECO:0000313" key="3">
    <source>
        <dbReference type="Proteomes" id="UP000446658"/>
    </source>
</evidence>
<keyword evidence="2" id="KW-0808">Transferase</keyword>
<accession>A0A844GDQ0</accession>
<feature type="domain" description="Glycosyltransferase 2-like" evidence="1">
    <location>
        <begin position="7"/>
        <end position="134"/>
    </location>
</feature>
<dbReference type="GO" id="GO:0016758">
    <property type="term" value="F:hexosyltransferase activity"/>
    <property type="evidence" value="ECO:0007669"/>
    <property type="project" value="UniProtKB-ARBA"/>
</dbReference>
<evidence type="ECO:0000313" key="2">
    <source>
        <dbReference type="EMBL" id="MTD32874.1"/>
    </source>
</evidence>
<dbReference type="InterPro" id="IPR029044">
    <property type="entry name" value="Nucleotide-diphossugar_trans"/>
</dbReference>
<dbReference type="Pfam" id="PF00535">
    <property type="entry name" value="Glycos_transf_2"/>
    <property type="match status" value="1"/>
</dbReference>
<dbReference type="PANTHER" id="PTHR22916">
    <property type="entry name" value="GLYCOSYLTRANSFERASE"/>
    <property type="match status" value="1"/>
</dbReference>
<dbReference type="EMBL" id="WLYX01000001">
    <property type="protein sequence ID" value="MTD32874.1"/>
    <property type="molecule type" value="Genomic_DNA"/>
</dbReference>
<dbReference type="PANTHER" id="PTHR22916:SF3">
    <property type="entry name" value="UDP-GLCNAC:BETAGAL BETA-1,3-N-ACETYLGLUCOSAMINYLTRANSFERASE-LIKE PROTEIN 1"/>
    <property type="match status" value="1"/>
</dbReference>